<dbReference type="Pfam" id="PF02944">
    <property type="entry name" value="BESS"/>
    <property type="match status" value="1"/>
</dbReference>
<keyword evidence="1" id="KW-0539">Nucleus</keyword>
<dbReference type="PANTHER" id="PTHR35385">
    <property type="entry name" value="PROTEIN B, PUTATIVE-RELATED-RELATED"/>
    <property type="match status" value="1"/>
</dbReference>
<protein>
    <recommendedName>
        <fullName evidence="3">BESS domain-containing protein</fullName>
    </recommendedName>
</protein>
<comment type="subcellular location">
    <subcellularLocation>
        <location evidence="1">Nucleus</location>
    </subcellularLocation>
</comment>
<feature type="compositionally biased region" description="Low complexity" evidence="2">
    <location>
        <begin position="317"/>
        <end position="332"/>
    </location>
</feature>
<dbReference type="GO" id="GO:0005634">
    <property type="term" value="C:nucleus"/>
    <property type="evidence" value="ECO:0007669"/>
    <property type="project" value="UniProtKB-SubCell"/>
</dbReference>
<reference evidence="4" key="1">
    <citation type="submission" date="2020-08" db="EMBL/GenBank/DDBJ databases">
        <title>Multicomponent nature underlies the extraordinary mechanical properties of spider dragline silk.</title>
        <authorList>
            <person name="Kono N."/>
            <person name="Nakamura H."/>
            <person name="Mori M."/>
            <person name="Yoshida Y."/>
            <person name="Ohtoshi R."/>
            <person name="Malay A.D."/>
            <person name="Moran D.A.P."/>
            <person name="Tomita M."/>
            <person name="Numata K."/>
            <person name="Arakawa K."/>
        </authorList>
    </citation>
    <scope>NUCLEOTIDE SEQUENCE</scope>
</reference>
<dbReference type="Proteomes" id="UP000887013">
    <property type="component" value="Unassembled WGS sequence"/>
</dbReference>
<evidence type="ECO:0000256" key="2">
    <source>
        <dbReference type="SAM" id="MobiDB-lite"/>
    </source>
</evidence>
<evidence type="ECO:0000313" key="5">
    <source>
        <dbReference type="Proteomes" id="UP000887013"/>
    </source>
</evidence>
<gene>
    <name evidence="4" type="primary">AVEN_24948_1</name>
    <name evidence="4" type="ORF">NPIL_492391</name>
</gene>
<evidence type="ECO:0000256" key="1">
    <source>
        <dbReference type="PROSITE-ProRule" id="PRU00371"/>
    </source>
</evidence>
<feature type="region of interest" description="Disordered" evidence="2">
    <location>
        <begin position="317"/>
        <end position="355"/>
    </location>
</feature>
<sequence length="615" mass="69040">MTGTEDFTKQFYLLLDRYTSKSVAYLRSIISSEVEAEKFVNLFSERTYTKWIPHVGQSDTEKFVFHKTWVCHRSWRKKGKSTFRDDCNAKIDIFIKTPDPTYIRHDEYLKYDPPLPCVIEISGKHTHDVGNYDDSLAGGMADEVKEQFFKYFDSGLSVVHARRKYDFLLKLKSTNIKTSKLRYNPTVRQTQHLYNHWQKVKHCGGTTLRETNGKFRPVTFDEFLNALPKKEFLQSHKNSPSVLRTPSSISTVQSNQFPLVFVSTGFSGTLSSSAAPLLFKLKFGTHGDFVSDLTAPRLYSVRIDSSSILKDKLPTSVNSVPFSELSSSSPKEISIKEEPLDSDEESTEKTSNPGNVKDSSIMPVIIKAYSCEDSSTPTQKASVAGSFSFPLIFMLTGSINDSSVNTRSLVYVLKQGSGGIYLTQDVMPQIFSVQINSSNQATFKVKNDSAYKTEGPLNVHVKVERSLKNSSVASPNIQLKEEASTMPVILNVSSYNYFPPDTDGSETCDKLENDSLLSTDTNNCAISSKSHSGNNYQSASEINYCNTNDEDYRFLMSLLPALKRLPPNEKTVAKKKIQDIVLASRLISSKVQFEKRSSNIYRDCGVLPISGGWKF</sequence>
<dbReference type="PANTHER" id="PTHR35385:SF2">
    <property type="entry name" value="PROTEIN B, PUTATIVE-RELATED"/>
    <property type="match status" value="1"/>
</dbReference>
<dbReference type="GO" id="GO:0003677">
    <property type="term" value="F:DNA binding"/>
    <property type="evidence" value="ECO:0007669"/>
    <property type="project" value="InterPro"/>
</dbReference>
<comment type="caution">
    <text evidence="4">The sequence shown here is derived from an EMBL/GenBank/DDBJ whole genome shotgun (WGS) entry which is preliminary data.</text>
</comment>
<feature type="domain" description="BESS" evidence="3">
    <location>
        <begin position="548"/>
        <end position="587"/>
    </location>
</feature>
<name>A0A8X6ULM5_NEPPI</name>
<dbReference type="EMBL" id="BMAW01081900">
    <property type="protein sequence ID" value="GFU26790.1"/>
    <property type="molecule type" value="Genomic_DNA"/>
</dbReference>
<accession>A0A8X6ULM5</accession>
<evidence type="ECO:0000259" key="3">
    <source>
        <dbReference type="PROSITE" id="PS51031"/>
    </source>
</evidence>
<proteinExistence type="predicted"/>
<dbReference type="AlphaFoldDB" id="A0A8X6ULM5"/>
<keyword evidence="5" id="KW-1185">Reference proteome</keyword>
<evidence type="ECO:0000313" key="4">
    <source>
        <dbReference type="EMBL" id="GFU26790.1"/>
    </source>
</evidence>
<dbReference type="OrthoDB" id="6433467at2759"/>
<organism evidence="4 5">
    <name type="scientific">Nephila pilipes</name>
    <name type="common">Giant wood spider</name>
    <name type="synonym">Nephila maculata</name>
    <dbReference type="NCBI Taxonomy" id="299642"/>
    <lineage>
        <taxon>Eukaryota</taxon>
        <taxon>Metazoa</taxon>
        <taxon>Ecdysozoa</taxon>
        <taxon>Arthropoda</taxon>
        <taxon>Chelicerata</taxon>
        <taxon>Arachnida</taxon>
        <taxon>Araneae</taxon>
        <taxon>Araneomorphae</taxon>
        <taxon>Entelegynae</taxon>
        <taxon>Araneoidea</taxon>
        <taxon>Nephilidae</taxon>
        <taxon>Nephila</taxon>
    </lineage>
</organism>
<dbReference type="PROSITE" id="PS51031">
    <property type="entry name" value="BESS"/>
    <property type="match status" value="1"/>
</dbReference>
<dbReference type="InterPro" id="IPR004210">
    <property type="entry name" value="BESS_motif"/>
</dbReference>